<feature type="non-terminal residue" evidence="5">
    <location>
        <position position="1"/>
    </location>
</feature>
<feature type="domain" description="ABC transporter" evidence="3">
    <location>
        <begin position="201"/>
        <end position="249"/>
    </location>
</feature>
<feature type="domain" description="ABC transporter" evidence="3">
    <location>
        <begin position="18"/>
        <end position="52"/>
    </location>
</feature>
<sequence>LDRRIKELSVALVLPDVDRLIGSLSGGELRRVSLAVTLIKQPDLLLLDEPTNHIDTRTVEWIERFLENYSGACVLVTHDRYFLNRIVDRIVEIEFGELLNFPGNYETFLERKAARIEHAARAETRRKAILRRELAWLQRGARARTTKQKARIQRFEELNNASVRTYGEQASFKIPKPKRLGKRILETDNISRRFDETVLFEDLSLILQRDMRIGIVGPNGCGKTTLLRVLMGEDTPDTGRVFRGDTTEFLYVDQTHEEIKPDSTIIQHVSD</sequence>
<evidence type="ECO:0000256" key="2">
    <source>
        <dbReference type="ARBA" id="ARBA00022840"/>
    </source>
</evidence>
<gene>
    <name evidence="5" type="ORF">S01H1_34608</name>
</gene>
<accession>X0UHE8</accession>
<dbReference type="Pfam" id="PF12848">
    <property type="entry name" value="ABC_tran_Xtn"/>
    <property type="match status" value="1"/>
</dbReference>
<feature type="domain" description="ABC-transporter extension" evidence="4">
    <location>
        <begin position="91"/>
        <end position="163"/>
    </location>
</feature>
<dbReference type="SUPFAM" id="SSF52540">
    <property type="entry name" value="P-loop containing nucleoside triphosphate hydrolases"/>
    <property type="match status" value="2"/>
</dbReference>
<comment type="caution">
    <text evidence="5">The sequence shown here is derived from an EMBL/GenBank/DDBJ whole genome shotgun (WGS) entry which is preliminary data.</text>
</comment>
<organism evidence="5">
    <name type="scientific">marine sediment metagenome</name>
    <dbReference type="NCBI Taxonomy" id="412755"/>
    <lineage>
        <taxon>unclassified sequences</taxon>
        <taxon>metagenomes</taxon>
        <taxon>ecological metagenomes</taxon>
    </lineage>
</organism>
<evidence type="ECO:0000259" key="4">
    <source>
        <dbReference type="Pfam" id="PF12848"/>
    </source>
</evidence>
<feature type="non-terminal residue" evidence="5">
    <location>
        <position position="271"/>
    </location>
</feature>
<dbReference type="Gene3D" id="3.40.50.300">
    <property type="entry name" value="P-loop containing nucleotide triphosphate hydrolases"/>
    <property type="match status" value="2"/>
</dbReference>
<dbReference type="InterPro" id="IPR027417">
    <property type="entry name" value="P-loop_NTPase"/>
</dbReference>
<dbReference type="InterPro" id="IPR032781">
    <property type="entry name" value="ABC_tran_Xtn"/>
</dbReference>
<name>X0UHE8_9ZZZZ</name>
<evidence type="ECO:0000256" key="1">
    <source>
        <dbReference type="ARBA" id="ARBA00022741"/>
    </source>
</evidence>
<proteinExistence type="predicted"/>
<dbReference type="GO" id="GO:0016887">
    <property type="term" value="F:ATP hydrolysis activity"/>
    <property type="evidence" value="ECO:0007669"/>
    <property type="project" value="InterPro"/>
</dbReference>
<dbReference type="EMBL" id="BARS01021556">
    <property type="protein sequence ID" value="GAG04980.1"/>
    <property type="molecule type" value="Genomic_DNA"/>
</dbReference>
<dbReference type="InterPro" id="IPR003439">
    <property type="entry name" value="ABC_transporter-like_ATP-bd"/>
</dbReference>
<dbReference type="PANTHER" id="PTHR42855">
    <property type="entry name" value="ABC TRANSPORTER ATP-BINDING SUBUNIT"/>
    <property type="match status" value="1"/>
</dbReference>
<dbReference type="FunFam" id="3.40.50.300:FF:000011">
    <property type="entry name" value="Putative ABC transporter ATP-binding component"/>
    <property type="match status" value="1"/>
</dbReference>
<reference evidence="5" key="1">
    <citation type="journal article" date="2014" name="Front. Microbiol.">
        <title>High frequency of phylogenetically diverse reductive dehalogenase-homologous genes in deep subseafloor sedimentary metagenomes.</title>
        <authorList>
            <person name="Kawai M."/>
            <person name="Futagami T."/>
            <person name="Toyoda A."/>
            <person name="Takaki Y."/>
            <person name="Nishi S."/>
            <person name="Hori S."/>
            <person name="Arai W."/>
            <person name="Tsubouchi T."/>
            <person name="Morono Y."/>
            <person name="Uchiyama I."/>
            <person name="Ito T."/>
            <person name="Fujiyama A."/>
            <person name="Inagaki F."/>
            <person name="Takami H."/>
        </authorList>
    </citation>
    <scope>NUCLEOTIDE SEQUENCE</scope>
    <source>
        <strain evidence="5">Expedition CK06-06</strain>
    </source>
</reference>
<keyword evidence="2" id="KW-0067">ATP-binding</keyword>
<evidence type="ECO:0000259" key="3">
    <source>
        <dbReference type="Pfam" id="PF00005"/>
    </source>
</evidence>
<dbReference type="GO" id="GO:0005524">
    <property type="term" value="F:ATP binding"/>
    <property type="evidence" value="ECO:0007669"/>
    <property type="project" value="UniProtKB-KW"/>
</dbReference>
<dbReference type="Pfam" id="PF00005">
    <property type="entry name" value="ABC_tran"/>
    <property type="match status" value="2"/>
</dbReference>
<keyword evidence="1" id="KW-0547">Nucleotide-binding</keyword>
<evidence type="ECO:0008006" key="6">
    <source>
        <dbReference type="Google" id="ProtNLM"/>
    </source>
</evidence>
<dbReference type="AlphaFoldDB" id="X0UHE8"/>
<dbReference type="InterPro" id="IPR051309">
    <property type="entry name" value="ABCF_ATPase"/>
</dbReference>
<protein>
    <recommendedName>
        <fullName evidence="6">ABC transporter domain-containing protein</fullName>
    </recommendedName>
</protein>
<dbReference type="PANTHER" id="PTHR42855:SF1">
    <property type="entry name" value="ABC TRANSPORTER DOMAIN-CONTAINING PROTEIN"/>
    <property type="match status" value="1"/>
</dbReference>
<evidence type="ECO:0000313" key="5">
    <source>
        <dbReference type="EMBL" id="GAG04980.1"/>
    </source>
</evidence>